<dbReference type="InterPro" id="IPR000210">
    <property type="entry name" value="BTB/POZ_dom"/>
</dbReference>
<gene>
    <name evidence="2" type="ORF">PFISCL1PPCAC_25532</name>
</gene>
<keyword evidence="3" id="KW-1185">Reference proteome</keyword>
<feature type="non-terminal residue" evidence="2">
    <location>
        <position position="1"/>
    </location>
</feature>
<evidence type="ECO:0000313" key="2">
    <source>
        <dbReference type="EMBL" id="GMT34235.1"/>
    </source>
</evidence>
<evidence type="ECO:0000259" key="1">
    <source>
        <dbReference type="PROSITE" id="PS50097"/>
    </source>
</evidence>
<dbReference type="CDD" id="cd18186">
    <property type="entry name" value="BTB_POZ_ZBTB_KLHL-like"/>
    <property type="match status" value="1"/>
</dbReference>
<reference evidence="2" key="1">
    <citation type="submission" date="2023-10" db="EMBL/GenBank/DDBJ databases">
        <title>Genome assembly of Pristionchus species.</title>
        <authorList>
            <person name="Yoshida K."/>
            <person name="Sommer R.J."/>
        </authorList>
    </citation>
    <scope>NUCLEOTIDE SEQUENCE</scope>
    <source>
        <strain evidence="2">RS5133</strain>
    </source>
</reference>
<dbReference type="PANTHER" id="PTHR22744:SF14">
    <property type="entry name" value="BTB DOMAIN-CONTAINING PROTEIN-RELATED"/>
    <property type="match status" value="1"/>
</dbReference>
<dbReference type="Pfam" id="PF00651">
    <property type="entry name" value="BTB"/>
    <property type="match status" value="1"/>
</dbReference>
<name>A0AAV5WRM0_9BILA</name>
<protein>
    <recommendedName>
        <fullName evidence="1">BTB domain-containing protein</fullName>
    </recommendedName>
</protein>
<proteinExistence type="predicted"/>
<accession>A0AAV5WRM0</accession>
<dbReference type="EMBL" id="BTSY01000006">
    <property type="protein sequence ID" value="GMT34235.1"/>
    <property type="molecule type" value="Genomic_DNA"/>
</dbReference>
<feature type="non-terminal residue" evidence="2">
    <location>
        <position position="259"/>
    </location>
</feature>
<dbReference type="SUPFAM" id="SSF54695">
    <property type="entry name" value="POZ domain"/>
    <property type="match status" value="1"/>
</dbReference>
<sequence length="259" mass="29740">DKVISGFNVKIMRESDNEIISTLRTPIRSPSSLVSLHLDIWLPLIFESGETIKSADMHANHECSKRKKLSECSLTLIPTFSTDPIDNSLLSEIYSDHLKIGSTSLAVSRELLSLHSDFFSNLFYGDFMERNQEVKEIKNISESEFVGFLQSLHRRRFEFSSVRTALDTLGFADRFLMSRISNKILPYLKKESLREELLEYALIAADRVSNNEEILMWILTQFLSNSKLLEVIRSAFPSLSSETFELCMDATLKRVRELE</sequence>
<evidence type="ECO:0000313" key="3">
    <source>
        <dbReference type="Proteomes" id="UP001432322"/>
    </source>
</evidence>
<dbReference type="PANTHER" id="PTHR22744">
    <property type="entry name" value="HELIX LOOP HELIX PROTEIN 21-RELATED"/>
    <property type="match status" value="1"/>
</dbReference>
<comment type="caution">
    <text evidence="2">The sequence shown here is derived from an EMBL/GenBank/DDBJ whole genome shotgun (WGS) entry which is preliminary data.</text>
</comment>
<dbReference type="AlphaFoldDB" id="A0AAV5WRM0"/>
<organism evidence="2 3">
    <name type="scientific">Pristionchus fissidentatus</name>
    <dbReference type="NCBI Taxonomy" id="1538716"/>
    <lineage>
        <taxon>Eukaryota</taxon>
        <taxon>Metazoa</taxon>
        <taxon>Ecdysozoa</taxon>
        <taxon>Nematoda</taxon>
        <taxon>Chromadorea</taxon>
        <taxon>Rhabditida</taxon>
        <taxon>Rhabditina</taxon>
        <taxon>Diplogasteromorpha</taxon>
        <taxon>Diplogasteroidea</taxon>
        <taxon>Neodiplogasteridae</taxon>
        <taxon>Pristionchus</taxon>
    </lineage>
</organism>
<feature type="domain" description="BTB" evidence="1">
    <location>
        <begin position="98"/>
        <end position="161"/>
    </location>
</feature>
<dbReference type="Proteomes" id="UP001432322">
    <property type="component" value="Unassembled WGS sequence"/>
</dbReference>
<dbReference type="PROSITE" id="PS50097">
    <property type="entry name" value="BTB"/>
    <property type="match status" value="1"/>
</dbReference>
<dbReference type="Gene3D" id="3.30.710.10">
    <property type="entry name" value="Potassium Channel Kv1.1, Chain A"/>
    <property type="match status" value="1"/>
</dbReference>
<dbReference type="InterPro" id="IPR011333">
    <property type="entry name" value="SKP1/BTB/POZ_sf"/>
</dbReference>